<reference evidence="1 2" key="1">
    <citation type="journal article" date="2020" name="Cell">
        <title>Large-Scale Comparative Analyses of Tick Genomes Elucidate Their Genetic Diversity and Vector Capacities.</title>
        <authorList>
            <consortium name="Tick Genome and Microbiome Consortium (TIGMIC)"/>
            <person name="Jia N."/>
            <person name="Wang J."/>
            <person name="Shi W."/>
            <person name="Du L."/>
            <person name="Sun Y."/>
            <person name="Zhan W."/>
            <person name="Jiang J.F."/>
            <person name="Wang Q."/>
            <person name="Zhang B."/>
            <person name="Ji P."/>
            <person name="Bell-Sakyi L."/>
            <person name="Cui X.M."/>
            <person name="Yuan T.T."/>
            <person name="Jiang B.G."/>
            <person name="Yang W.F."/>
            <person name="Lam T.T."/>
            <person name="Chang Q.C."/>
            <person name="Ding S.J."/>
            <person name="Wang X.J."/>
            <person name="Zhu J.G."/>
            <person name="Ruan X.D."/>
            <person name="Zhao L."/>
            <person name="Wei J.T."/>
            <person name="Ye R.Z."/>
            <person name="Que T.C."/>
            <person name="Du C.H."/>
            <person name="Zhou Y.H."/>
            <person name="Cheng J.X."/>
            <person name="Dai P.F."/>
            <person name="Guo W.B."/>
            <person name="Han X.H."/>
            <person name="Huang E.J."/>
            <person name="Li L.F."/>
            <person name="Wei W."/>
            <person name="Gao Y.C."/>
            <person name="Liu J.Z."/>
            <person name="Shao H.Z."/>
            <person name="Wang X."/>
            <person name="Wang C.C."/>
            <person name="Yang T.C."/>
            <person name="Huo Q.B."/>
            <person name="Li W."/>
            <person name="Chen H.Y."/>
            <person name="Chen S.E."/>
            <person name="Zhou L.G."/>
            <person name="Ni X.B."/>
            <person name="Tian J.H."/>
            <person name="Sheng Y."/>
            <person name="Liu T."/>
            <person name="Pan Y.S."/>
            <person name="Xia L.Y."/>
            <person name="Li J."/>
            <person name="Zhao F."/>
            <person name="Cao W.C."/>
        </authorList>
    </citation>
    <scope>NUCLEOTIDE SEQUENCE [LARGE SCALE GENOMIC DNA]</scope>
    <source>
        <strain evidence="1">Iper-2018</strain>
    </source>
</reference>
<protein>
    <submittedName>
        <fullName evidence="1">Uncharacterized protein</fullName>
    </submittedName>
</protein>
<gene>
    <name evidence="1" type="ORF">HPB47_004185</name>
</gene>
<dbReference type="Proteomes" id="UP000805193">
    <property type="component" value="Unassembled WGS sequence"/>
</dbReference>
<accession>A0AC60PI14</accession>
<comment type="caution">
    <text evidence="1">The sequence shown here is derived from an EMBL/GenBank/DDBJ whole genome shotgun (WGS) entry which is preliminary data.</text>
</comment>
<keyword evidence="2" id="KW-1185">Reference proteome</keyword>
<sequence length="150" mass="16957">MDSNALQLQKELMEMEIEKLKLELEVARLARVQDTTSGASAARTEGDEVLRCSRIVRGVLSNMPESEPLVPSWLSGVESIFNSLHVPENIRGAMILPFLTERMRSVANRIAADAMPSYDDLKGAMLEERQLAPAEYRELFYKTRKDEKES</sequence>
<name>A0AC60PI14_IXOPE</name>
<organism evidence="1 2">
    <name type="scientific">Ixodes persulcatus</name>
    <name type="common">Taiga tick</name>
    <dbReference type="NCBI Taxonomy" id="34615"/>
    <lineage>
        <taxon>Eukaryota</taxon>
        <taxon>Metazoa</taxon>
        <taxon>Ecdysozoa</taxon>
        <taxon>Arthropoda</taxon>
        <taxon>Chelicerata</taxon>
        <taxon>Arachnida</taxon>
        <taxon>Acari</taxon>
        <taxon>Parasitiformes</taxon>
        <taxon>Ixodida</taxon>
        <taxon>Ixodoidea</taxon>
        <taxon>Ixodidae</taxon>
        <taxon>Ixodinae</taxon>
        <taxon>Ixodes</taxon>
    </lineage>
</organism>
<dbReference type="EMBL" id="JABSTQ010010637">
    <property type="protein sequence ID" value="KAG0419350.1"/>
    <property type="molecule type" value="Genomic_DNA"/>
</dbReference>
<evidence type="ECO:0000313" key="2">
    <source>
        <dbReference type="Proteomes" id="UP000805193"/>
    </source>
</evidence>
<proteinExistence type="predicted"/>
<evidence type="ECO:0000313" key="1">
    <source>
        <dbReference type="EMBL" id="KAG0419350.1"/>
    </source>
</evidence>